<dbReference type="Pfam" id="PF01590">
    <property type="entry name" value="GAF"/>
    <property type="match status" value="1"/>
</dbReference>
<dbReference type="InterPro" id="IPR058031">
    <property type="entry name" value="AAA_lid_NorR"/>
</dbReference>
<dbReference type="InterPro" id="IPR002078">
    <property type="entry name" value="Sigma_54_int"/>
</dbReference>
<dbReference type="Pfam" id="PF00158">
    <property type="entry name" value="Sigma54_activat"/>
    <property type="match status" value="1"/>
</dbReference>
<dbReference type="Gene3D" id="3.40.50.300">
    <property type="entry name" value="P-loop containing nucleotide triphosphate hydrolases"/>
    <property type="match status" value="1"/>
</dbReference>
<evidence type="ECO:0000256" key="2">
    <source>
        <dbReference type="ARBA" id="ARBA00022840"/>
    </source>
</evidence>
<organism evidence="7 8">
    <name type="scientific">Vibrio alfacsensis</name>
    <dbReference type="NCBI Taxonomy" id="1074311"/>
    <lineage>
        <taxon>Bacteria</taxon>
        <taxon>Pseudomonadati</taxon>
        <taxon>Pseudomonadota</taxon>
        <taxon>Gammaproteobacteria</taxon>
        <taxon>Vibrionales</taxon>
        <taxon>Vibrionaceae</taxon>
        <taxon>Vibrio</taxon>
    </lineage>
</organism>
<dbReference type="Gene3D" id="1.10.8.60">
    <property type="match status" value="1"/>
</dbReference>
<proteinExistence type="predicted"/>
<protein>
    <submittedName>
        <fullName evidence="7">Sigma-54-dependent Fis family transcriptional regulator</fullName>
    </submittedName>
</protein>
<evidence type="ECO:0000256" key="4">
    <source>
        <dbReference type="ARBA" id="ARBA00023125"/>
    </source>
</evidence>
<sequence length="590" mass="66107">MELQHITNSNWLSTSWNRSEQAGLKQRRRPEDIRVTSAFLQDRRHQLHFLIDTVKQFALPLFNQLFAHSDSRLILTDADGVIIGSWGQPKFREKLTEIALSSGACWQEKLKGTNAIGTALFEEKPVSVIGDQHFIQQHRFISCSASPIFDHLGNLMGVLDITSEQKKHDFSTQVLVQNMVQQIENQLLNQIPQGHIRVDLACEQSLLNSGWQGIIIANEEGQILAHNQVASQLLDKNNVVGQSLDAILDNTTSTQAFVFKTQPLSNGQTNRKTTRTIAASNDLHYGDANVEHCWQQANRVIDKDISLLILGETGVGKNEFVKALHQNSERKSEPLVSVNCGALPKDLVESELFGYVAGAFTGANPKGYQGKIRQAHNGVLFLDEIADLPLEAQSRLLHVLQDKTVLPVGSNQTVQVDTQIIAATHKDLEQLVMQGEFRQDLYYRINGLILELPRFEERSDKQALIENIHRRHAQSDQAICPHLLSLLMNYAWPGNLRELDSLIKVSALMAQDEAKLTLSHVPSHLARKLSQSIASGTVDVQREQDMRSTVEDKLVKTYQANQGNISKTSRMLGLSRNTIYRKLKSLGVLK</sequence>
<keyword evidence="4" id="KW-0238">DNA-binding</keyword>
<dbReference type="Gene3D" id="3.30.450.40">
    <property type="match status" value="1"/>
</dbReference>
<dbReference type="Gene3D" id="1.10.10.60">
    <property type="entry name" value="Homeodomain-like"/>
    <property type="match status" value="1"/>
</dbReference>
<dbReference type="InterPro" id="IPR002197">
    <property type="entry name" value="HTH_Fis"/>
</dbReference>
<dbReference type="PANTHER" id="PTHR32071">
    <property type="entry name" value="TRANSCRIPTIONAL REGULATORY PROTEIN"/>
    <property type="match status" value="1"/>
</dbReference>
<evidence type="ECO:0000313" key="8">
    <source>
        <dbReference type="Proteomes" id="UP000262832"/>
    </source>
</evidence>
<dbReference type="CDD" id="cd00009">
    <property type="entry name" value="AAA"/>
    <property type="match status" value="1"/>
</dbReference>
<dbReference type="InterPro" id="IPR029016">
    <property type="entry name" value="GAF-like_dom_sf"/>
</dbReference>
<keyword evidence="2" id="KW-0067">ATP-binding</keyword>
<dbReference type="PROSITE" id="PS00675">
    <property type="entry name" value="SIGMA54_INTERACT_1"/>
    <property type="match status" value="1"/>
</dbReference>
<dbReference type="PROSITE" id="PS50045">
    <property type="entry name" value="SIGMA54_INTERACT_4"/>
    <property type="match status" value="1"/>
</dbReference>
<dbReference type="InterPro" id="IPR027417">
    <property type="entry name" value="P-loop_NTPase"/>
</dbReference>
<dbReference type="InterPro" id="IPR003593">
    <property type="entry name" value="AAA+_ATPase"/>
</dbReference>
<gene>
    <name evidence="7" type="ORF">D1115_06880</name>
</gene>
<dbReference type="SUPFAM" id="SSF46689">
    <property type="entry name" value="Homeodomain-like"/>
    <property type="match status" value="1"/>
</dbReference>
<dbReference type="Proteomes" id="UP000262832">
    <property type="component" value="Chromosome I"/>
</dbReference>
<dbReference type="SMART" id="SM00382">
    <property type="entry name" value="AAA"/>
    <property type="match status" value="1"/>
</dbReference>
<dbReference type="PANTHER" id="PTHR32071:SF77">
    <property type="entry name" value="TRANSCRIPTIONAL REGULATORY PROTEIN"/>
    <property type="match status" value="1"/>
</dbReference>
<name>A0ABN5PFH7_9VIBR</name>
<feature type="domain" description="Sigma-54 factor interaction" evidence="6">
    <location>
        <begin position="295"/>
        <end position="508"/>
    </location>
</feature>
<keyword evidence="5" id="KW-0804">Transcription</keyword>
<dbReference type="Pfam" id="PF25601">
    <property type="entry name" value="AAA_lid_14"/>
    <property type="match status" value="1"/>
</dbReference>
<dbReference type="EMBL" id="CP032093">
    <property type="protein sequence ID" value="AXY00997.1"/>
    <property type="molecule type" value="Genomic_DNA"/>
</dbReference>
<evidence type="ECO:0000256" key="3">
    <source>
        <dbReference type="ARBA" id="ARBA00023015"/>
    </source>
</evidence>
<evidence type="ECO:0000313" key="7">
    <source>
        <dbReference type="EMBL" id="AXY00997.1"/>
    </source>
</evidence>
<dbReference type="RefSeq" id="WP_128810822.1">
    <property type="nucleotide sequence ID" value="NZ_CP032093.1"/>
</dbReference>
<evidence type="ECO:0000256" key="5">
    <source>
        <dbReference type="ARBA" id="ARBA00023163"/>
    </source>
</evidence>
<dbReference type="InterPro" id="IPR009057">
    <property type="entry name" value="Homeodomain-like_sf"/>
</dbReference>
<dbReference type="Pfam" id="PF02954">
    <property type="entry name" value="HTH_8"/>
    <property type="match status" value="1"/>
</dbReference>
<dbReference type="PRINTS" id="PR01590">
    <property type="entry name" value="HTHFIS"/>
</dbReference>
<keyword evidence="8" id="KW-1185">Reference proteome</keyword>
<keyword evidence="3" id="KW-0805">Transcription regulation</keyword>
<dbReference type="InterPro" id="IPR003018">
    <property type="entry name" value="GAF"/>
</dbReference>
<accession>A0ABN5PFH7</accession>
<evidence type="ECO:0000256" key="1">
    <source>
        <dbReference type="ARBA" id="ARBA00022741"/>
    </source>
</evidence>
<evidence type="ECO:0000259" key="6">
    <source>
        <dbReference type="PROSITE" id="PS50045"/>
    </source>
</evidence>
<reference evidence="7 8" key="1">
    <citation type="submission" date="2018-08" db="EMBL/GenBank/DDBJ databases">
        <title>Genomic taxonomy of the Vibrionaceae family.</title>
        <authorList>
            <person name="Gomez-Gil B."/>
            <person name="Tanaka M."/>
            <person name="Sawabe T."/>
            <person name="Enciso-Ibarra K."/>
        </authorList>
    </citation>
    <scope>NUCLEOTIDE SEQUENCE [LARGE SCALE GENOMIC DNA]</scope>
    <source>
        <strain evidence="7 8">CAIM 1831</strain>
    </source>
</reference>
<dbReference type="InterPro" id="IPR025662">
    <property type="entry name" value="Sigma_54_int_dom_ATP-bd_1"/>
</dbReference>
<dbReference type="SUPFAM" id="SSF52540">
    <property type="entry name" value="P-loop containing nucleoside triphosphate hydrolases"/>
    <property type="match status" value="1"/>
</dbReference>
<keyword evidence="1" id="KW-0547">Nucleotide-binding</keyword>